<dbReference type="AlphaFoldDB" id="A0A9D6V533"/>
<reference evidence="4" key="1">
    <citation type="submission" date="2020-07" db="EMBL/GenBank/DDBJ databases">
        <title>Huge and variable diversity of episymbiotic CPR bacteria and DPANN archaea in groundwater ecosystems.</title>
        <authorList>
            <person name="He C.Y."/>
            <person name="Keren R."/>
            <person name="Whittaker M."/>
            <person name="Farag I.F."/>
            <person name="Doudna J."/>
            <person name="Cate J.H.D."/>
            <person name="Banfield J.F."/>
        </authorList>
    </citation>
    <scope>NUCLEOTIDE SEQUENCE</scope>
    <source>
        <strain evidence="4">NC_groundwater_1664_Pr3_B-0.1um_52_9</strain>
    </source>
</reference>
<dbReference type="PANTHER" id="PTHR43479">
    <property type="entry name" value="ACREF/ENVCD OPERON REPRESSOR-RELATED"/>
    <property type="match status" value="1"/>
</dbReference>
<protein>
    <submittedName>
        <fullName evidence="4">TetR/AcrR family transcriptional regulator</fullName>
    </submittedName>
</protein>
<dbReference type="GO" id="GO:0003677">
    <property type="term" value="F:DNA binding"/>
    <property type="evidence" value="ECO:0007669"/>
    <property type="project" value="UniProtKB-UniRule"/>
</dbReference>
<dbReference type="EMBL" id="JACRDE010000305">
    <property type="protein sequence ID" value="MBI5250121.1"/>
    <property type="molecule type" value="Genomic_DNA"/>
</dbReference>
<name>A0A9D6V533_9BACT</name>
<dbReference type="InterPro" id="IPR001647">
    <property type="entry name" value="HTH_TetR"/>
</dbReference>
<dbReference type="SUPFAM" id="SSF48498">
    <property type="entry name" value="Tetracyclin repressor-like, C-terminal domain"/>
    <property type="match status" value="1"/>
</dbReference>
<sequence>MTNSDRNHTSSDSERHFPPGRTKIAEALKLLLEEKEFNAITTSEIAKTAGVTEALIYKYFRDKRDLLHQVLNEYVEYFLSRAETDLKGIKGALNKLRKLIWSHINMYATNRVFAKILVLEVRNYPDYFKSDAYETVKRYAQIVLGIIEEGVRNGEIRQDLSPDSIRQIILGGIEHLCLPSVIFNTEISPEDLTEELCELIFYGIATDKNRKNS</sequence>
<dbReference type="PANTHER" id="PTHR43479:SF11">
    <property type="entry name" value="ACREF_ENVCD OPERON REPRESSOR-RELATED"/>
    <property type="match status" value="1"/>
</dbReference>
<dbReference type="Pfam" id="PF08359">
    <property type="entry name" value="TetR_C_4"/>
    <property type="match status" value="1"/>
</dbReference>
<evidence type="ECO:0000313" key="5">
    <source>
        <dbReference type="Proteomes" id="UP000807825"/>
    </source>
</evidence>
<dbReference type="InterPro" id="IPR009057">
    <property type="entry name" value="Homeodomain-like_sf"/>
</dbReference>
<dbReference type="Gene3D" id="1.10.10.60">
    <property type="entry name" value="Homeodomain-like"/>
    <property type="match status" value="1"/>
</dbReference>
<proteinExistence type="predicted"/>
<dbReference type="PROSITE" id="PS50977">
    <property type="entry name" value="HTH_TETR_2"/>
    <property type="match status" value="1"/>
</dbReference>
<dbReference type="Proteomes" id="UP000807825">
    <property type="component" value="Unassembled WGS sequence"/>
</dbReference>
<evidence type="ECO:0000313" key="4">
    <source>
        <dbReference type="EMBL" id="MBI5250121.1"/>
    </source>
</evidence>
<evidence type="ECO:0000256" key="1">
    <source>
        <dbReference type="ARBA" id="ARBA00023125"/>
    </source>
</evidence>
<dbReference type="InterPro" id="IPR050624">
    <property type="entry name" value="HTH-type_Tx_Regulator"/>
</dbReference>
<evidence type="ECO:0000259" key="3">
    <source>
        <dbReference type="PROSITE" id="PS50977"/>
    </source>
</evidence>
<gene>
    <name evidence="4" type="ORF">HY912_11565</name>
</gene>
<dbReference type="Pfam" id="PF00440">
    <property type="entry name" value="TetR_N"/>
    <property type="match status" value="1"/>
</dbReference>
<keyword evidence="1 2" id="KW-0238">DNA-binding</keyword>
<dbReference type="InterPro" id="IPR036271">
    <property type="entry name" value="Tet_transcr_reg_TetR-rel_C_sf"/>
</dbReference>
<dbReference type="InterPro" id="IPR013570">
    <property type="entry name" value="Tscrpt_reg_YsiA_C"/>
</dbReference>
<organism evidence="4 5">
    <name type="scientific">Desulfomonile tiedjei</name>
    <dbReference type="NCBI Taxonomy" id="2358"/>
    <lineage>
        <taxon>Bacteria</taxon>
        <taxon>Pseudomonadati</taxon>
        <taxon>Thermodesulfobacteriota</taxon>
        <taxon>Desulfomonilia</taxon>
        <taxon>Desulfomonilales</taxon>
        <taxon>Desulfomonilaceae</taxon>
        <taxon>Desulfomonile</taxon>
    </lineage>
</organism>
<feature type="domain" description="HTH tetR-type" evidence="3">
    <location>
        <begin position="18"/>
        <end position="78"/>
    </location>
</feature>
<feature type="DNA-binding region" description="H-T-H motif" evidence="2">
    <location>
        <begin position="41"/>
        <end position="60"/>
    </location>
</feature>
<comment type="caution">
    <text evidence="4">The sequence shown here is derived from an EMBL/GenBank/DDBJ whole genome shotgun (WGS) entry which is preliminary data.</text>
</comment>
<dbReference type="PRINTS" id="PR00455">
    <property type="entry name" value="HTHTETR"/>
</dbReference>
<dbReference type="Gene3D" id="1.10.357.10">
    <property type="entry name" value="Tetracycline Repressor, domain 2"/>
    <property type="match status" value="1"/>
</dbReference>
<evidence type="ECO:0000256" key="2">
    <source>
        <dbReference type="PROSITE-ProRule" id="PRU00335"/>
    </source>
</evidence>
<accession>A0A9D6V533</accession>
<dbReference type="SUPFAM" id="SSF46689">
    <property type="entry name" value="Homeodomain-like"/>
    <property type="match status" value="1"/>
</dbReference>